<reference evidence="2" key="1">
    <citation type="submission" date="2009-09" db="EMBL/GenBank/DDBJ databases">
        <authorList>
            <person name="Weinstock G."/>
            <person name="Sodergren E."/>
            <person name="Clifton S."/>
            <person name="Fulton L."/>
            <person name="Fulton B."/>
            <person name="Courtney L."/>
            <person name="Fronick C."/>
            <person name="Harrison M."/>
            <person name="Strong C."/>
            <person name="Farmer C."/>
            <person name="Delahaunty K."/>
            <person name="Markovic C."/>
            <person name="Hall O."/>
            <person name="Minx P."/>
            <person name="Tomlinson C."/>
            <person name="Mitreva M."/>
            <person name="Nelson J."/>
            <person name="Hou S."/>
            <person name="Wollam A."/>
            <person name="Pepin K.H."/>
            <person name="Johnson M."/>
            <person name="Bhonagiri V."/>
            <person name="Nash W.E."/>
            <person name="Warren W."/>
            <person name="Chinwalla A."/>
            <person name="Mardis E.R."/>
            <person name="Wilson R.K."/>
        </authorList>
    </citation>
    <scope>NUCLEOTIDE SEQUENCE [LARGE SCALE GENOMIC DNA]</scope>
    <source>
        <strain evidence="2">DSM 20544</strain>
    </source>
</reference>
<feature type="transmembrane region" description="Helical" evidence="1">
    <location>
        <begin position="21"/>
        <end position="41"/>
    </location>
</feature>
<dbReference type="EMBL" id="ABWK02000018">
    <property type="protein sequence ID" value="EEX68475.1"/>
    <property type="molecule type" value="Genomic_DNA"/>
</dbReference>
<feature type="non-terminal residue" evidence="2">
    <location>
        <position position="68"/>
    </location>
</feature>
<evidence type="ECO:0000313" key="2">
    <source>
        <dbReference type="EMBL" id="EEX68475.1"/>
    </source>
</evidence>
<protein>
    <submittedName>
        <fullName evidence="2">Uncharacterized protein</fullName>
    </submittedName>
</protein>
<dbReference type="HOGENOM" id="CLU_2800066_0_0_9"/>
<name>C9KNX9_9FIRM</name>
<accession>C9KNX9</accession>
<dbReference type="STRING" id="500635.MITSMUL_04933"/>
<proteinExistence type="predicted"/>
<keyword evidence="3" id="KW-1185">Reference proteome</keyword>
<organism evidence="2 3">
    <name type="scientific">Mitsuokella multacida DSM 20544</name>
    <dbReference type="NCBI Taxonomy" id="500635"/>
    <lineage>
        <taxon>Bacteria</taxon>
        <taxon>Bacillati</taxon>
        <taxon>Bacillota</taxon>
        <taxon>Negativicutes</taxon>
        <taxon>Selenomonadales</taxon>
        <taxon>Selenomonadaceae</taxon>
        <taxon>Mitsuokella</taxon>
    </lineage>
</organism>
<dbReference type="AlphaFoldDB" id="C9KNX9"/>
<keyword evidence="1" id="KW-1133">Transmembrane helix</keyword>
<keyword evidence="1" id="KW-0812">Transmembrane</keyword>
<comment type="caution">
    <text evidence="2">The sequence shown here is derived from an EMBL/GenBank/DDBJ whole genome shotgun (WGS) entry which is preliminary data.</text>
</comment>
<dbReference type="Proteomes" id="UP000003671">
    <property type="component" value="Unassembled WGS sequence"/>
</dbReference>
<gene>
    <name evidence="2" type="ORF">MITSMUL_04933</name>
</gene>
<sequence>MPRLIGAGVFSFLECVFSMDISLFQLVIICATIAVVLGFGIRAARSVHSTKGFSVGGRSAGVPLVAGG</sequence>
<keyword evidence="1" id="KW-0472">Membrane</keyword>
<evidence type="ECO:0000313" key="3">
    <source>
        <dbReference type="Proteomes" id="UP000003671"/>
    </source>
</evidence>
<evidence type="ECO:0000256" key="1">
    <source>
        <dbReference type="SAM" id="Phobius"/>
    </source>
</evidence>